<dbReference type="Gene3D" id="3.30.1390.10">
    <property type="match status" value="1"/>
</dbReference>
<dbReference type="OMA" id="PPNNPNW"/>
<dbReference type="EMBL" id="LDAU01000227">
    <property type="protein sequence ID" value="KRW98850.1"/>
    <property type="molecule type" value="Genomic_DNA"/>
</dbReference>
<dbReference type="InterPro" id="IPR014719">
    <property type="entry name" value="Ribosomal_bL12_C/ClpS-like"/>
</dbReference>
<dbReference type="SUPFAM" id="SSF54736">
    <property type="entry name" value="ClpS-like"/>
    <property type="match status" value="1"/>
</dbReference>
<keyword evidence="3" id="KW-0687">Ribonucleoprotein</keyword>
<feature type="domain" description="Large ribosomal subunit protein bL12 C-terminal" evidence="4">
    <location>
        <begin position="211"/>
        <end position="277"/>
    </location>
</feature>
<keyword evidence="6" id="KW-1185">Reference proteome</keyword>
<dbReference type="Proteomes" id="UP000054937">
    <property type="component" value="Unassembled WGS sequence"/>
</dbReference>
<dbReference type="GO" id="GO:1990904">
    <property type="term" value="C:ribonucleoprotein complex"/>
    <property type="evidence" value="ECO:0007669"/>
    <property type="project" value="UniProtKB-KW"/>
</dbReference>
<gene>
    <name evidence="5" type="ORF">PPERSA_04783</name>
</gene>
<dbReference type="GO" id="GO:0005840">
    <property type="term" value="C:ribosome"/>
    <property type="evidence" value="ECO:0007669"/>
    <property type="project" value="UniProtKB-KW"/>
</dbReference>
<name>A0A0V0Q9C9_PSEPJ</name>
<dbReference type="OrthoDB" id="250175at2759"/>
<proteinExistence type="inferred from homology"/>
<evidence type="ECO:0000256" key="2">
    <source>
        <dbReference type="ARBA" id="ARBA00022980"/>
    </source>
</evidence>
<accession>A0A0V0Q9C9</accession>
<keyword evidence="2 5" id="KW-0689">Ribosomal protein</keyword>
<dbReference type="GO" id="GO:0006412">
    <property type="term" value="P:translation"/>
    <property type="evidence" value="ECO:0007669"/>
    <property type="project" value="InterPro"/>
</dbReference>
<dbReference type="PANTHER" id="PTHR45987:SF4">
    <property type="entry name" value="LARGE RIBOSOMAL SUBUNIT PROTEIN BL12M"/>
    <property type="match status" value="1"/>
</dbReference>
<dbReference type="FunFam" id="3.30.1390.10:FF:000001">
    <property type="entry name" value="50S ribosomal protein L7/L12"/>
    <property type="match status" value="1"/>
</dbReference>
<dbReference type="CDD" id="cd00387">
    <property type="entry name" value="Ribosomal_L7_L12"/>
    <property type="match status" value="1"/>
</dbReference>
<comment type="similarity">
    <text evidence="1">Belongs to the bacterial ribosomal protein bL12 family.</text>
</comment>
<evidence type="ECO:0000256" key="3">
    <source>
        <dbReference type="ARBA" id="ARBA00023274"/>
    </source>
</evidence>
<evidence type="ECO:0000313" key="5">
    <source>
        <dbReference type="EMBL" id="KRW98850.1"/>
    </source>
</evidence>
<dbReference type="Pfam" id="PF00542">
    <property type="entry name" value="Ribosomal_L12"/>
    <property type="match status" value="1"/>
</dbReference>
<organism evidence="5 6">
    <name type="scientific">Pseudocohnilembus persalinus</name>
    <name type="common">Ciliate</name>
    <dbReference type="NCBI Taxonomy" id="266149"/>
    <lineage>
        <taxon>Eukaryota</taxon>
        <taxon>Sar</taxon>
        <taxon>Alveolata</taxon>
        <taxon>Ciliophora</taxon>
        <taxon>Intramacronucleata</taxon>
        <taxon>Oligohymenophorea</taxon>
        <taxon>Scuticociliatia</taxon>
        <taxon>Philasterida</taxon>
        <taxon>Pseudocohnilembidae</taxon>
        <taxon>Pseudocohnilembus</taxon>
    </lineage>
</organism>
<dbReference type="InterPro" id="IPR000206">
    <property type="entry name" value="Ribosomal_bL12"/>
</dbReference>
<dbReference type="AlphaFoldDB" id="A0A0V0Q9C9"/>
<comment type="caution">
    <text evidence="5">The sequence shown here is derived from an EMBL/GenBank/DDBJ whole genome shotgun (WGS) entry which is preliminary data.</text>
</comment>
<dbReference type="GO" id="GO:0003735">
    <property type="term" value="F:structural constituent of ribosome"/>
    <property type="evidence" value="ECO:0007669"/>
    <property type="project" value="InterPro"/>
</dbReference>
<dbReference type="InterPro" id="IPR013823">
    <property type="entry name" value="Ribosomal_bL12_C"/>
</dbReference>
<protein>
    <submittedName>
        <fullName evidence="5">Ribosomal protein L7/L12, C-terminal/adaptor protein ClpS-like</fullName>
    </submittedName>
</protein>
<dbReference type="GO" id="GO:0003729">
    <property type="term" value="F:mRNA binding"/>
    <property type="evidence" value="ECO:0007669"/>
    <property type="project" value="TreeGrafter"/>
</dbReference>
<dbReference type="PANTHER" id="PTHR45987">
    <property type="entry name" value="39S RIBOSOMAL PROTEIN L12"/>
    <property type="match status" value="1"/>
</dbReference>
<reference evidence="5 6" key="1">
    <citation type="journal article" date="2015" name="Sci. Rep.">
        <title>Genome of the facultative scuticociliatosis pathogen Pseudocohnilembus persalinus provides insight into its virulence through horizontal gene transfer.</title>
        <authorList>
            <person name="Xiong J."/>
            <person name="Wang G."/>
            <person name="Cheng J."/>
            <person name="Tian M."/>
            <person name="Pan X."/>
            <person name="Warren A."/>
            <person name="Jiang C."/>
            <person name="Yuan D."/>
            <person name="Miao W."/>
        </authorList>
    </citation>
    <scope>NUCLEOTIDE SEQUENCE [LARGE SCALE GENOMIC DNA]</scope>
    <source>
        <strain evidence="5">36N120E</strain>
    </source>
</reference>
<sequence length="278" mass="31127">MIAQRLARQIILNSKQTNKVTRVFCSNQQEQKVHDFKDKHQVTEEQLKSDKDSADMAAKFQREWEQIAQAKDKQQIQTLTEELSEDQRKKVDLIAKAMLDLNVFESRYLTISLKENIYKSTNIDLMKLNIDWPGIKQLESGSWPPNNPNWFLQQEAIAKLWPTGQQGMSELFGNVFGGAVSAGGAAAQQGAQGGAQEAKEEKKEEAVKTAFNVELAKFDAATKIKVIKEVRTVLGLGLKEAKELVEKAPTVVKQNIGKAEAEELKEKLEKAGCTINLL</sequence>
<evidence type="ECO:0000259" key="4">
    <source>
        <dbReference type="Pfam" id="PF00542"/>
    </source>
</evidence>
<evidence type="ECO:0000313" key="6">
    <source>
        <dbReference type="Proteomes" id="UP000054937"/>
    </source>
</evidence>
<evidence type="ECO:0000256" key="1">
    <source>
        <dbReference type="ARBA" id="ARBA00007197"/>
    </source>
</evidence>
<dbReference type="InParanoid" id="A0A0V0Q9C9"/>